<keyword evidence="4" id="KW-0997">Cell inner membrane</keyword>
<evidence type="ECO:0000256" key="6">
    <source>
        <dbReference type="ARBA" id="ARBA00022989"/>
    </source>
</evidence>
<keyword evidence="12" id="KW-1185">Reference proteome</keyword>
<evidence type="ECO:0000256" key="9">
    <source>
        <dbReference type="SAM" id="Phobius"/>
    </source>
</evidence>
<keyword evidence="7 9" id="KW-0472">Membrane</keyword>
<feature type="transmembrane region" description="Helical" evidence="9">
    <location>
        <begin position="374"/>
        <end position="397"/>
    </location>
</feature>
<keyword evidence="5 9" id="KW-0812">Transmembrane</keyword>
<dbReference type="Gene3D" id="1.20.81.30">
    <property type="entry name" value="Type II secretion system (T2SS), domain F"/>
    <property type="match status" value="2"/>
</dbReference>
<evidence type="ECO:0000256" key="8">
    <source>
        <dbReference type="SAM" id="MobiDB-lite"/>
    </source>
</evidence>
<dbReference type="Pfam" id="PF00482">
    <property type="entry name" value="T2SSF"/>
    <property type="match status" value="2"/>
</dbReference>
<feature type="transmembrane region" description="Helical" evidence="9">
    <location>
        <begin position="210"/>
        <end position="236"/>
    </location>
</feature>
<dbReference type="OrthoDB" id="9805682at2"/>
<feature type="domain" description="Type II secretion system protein GspF" evidence="10">
    <location>
        <begin position="69"/>
        <end position="191"/>
    </location>
</feature>
<feature type="transmembrane region" description="Helical" evidence="9">
    <location>
        <begin position="168"/>
        <end position="190"/>
    </location>
</feature>
<protein>
    <submittedName>
        <fullName evidence="11">Type II secretion system F family protein</fullName>
    </submittedName>
</protein>
<evidence type="ECO:0000256" key="7">
    <source>
        <dbReference type="ARBA" id="ARBA00023136"/>
    </source>
</evidence>
<dbReference type="KEGG" id="halc:EY643_14195"/>
<dbReference type="InterPro" id="IPR018076">
    <property type="entry name" value="T2SS_GspF_dom"/>
</dbReference>
<evidence type="ECO:0000256" key="2">
    <source>
        <dbReference type="ARBA" id="ARBA00005745"/>
    </source>
</evidence>
<dbReference type="EMBL" id="CP036422">
    <property type="protein sequence ID" value="QFU76711.1"/>
    <property type="molecule type" value="Genomic_DNA"/>
</dbReference>
<dbReference type="InterPro" id="IPR042094">
    <property type="entry name" value="T2SS_GspF_sf"/>
</dbReference>
<keyword evidence="3" id="KW-1003">Cell membrane</keyword>
<evidence type="ECO:0000313" key="11">
    <source>
        <dbReference type="EMBL" id="QFU76711.1"/>
    </source>
</evidence>
<dbReference type="FunFam" id="1.20.81.30:FF:000001">
    <property type="entry name" value="Type II secretion system protein F"/>
    <property type="match status" value="2"/>
</dbReference>
<comment type="subcellular location">
    <subcellularLocation>
        <location evidence="1">Cell inner membrane</location>
        <topology evidence="1">Multi-pass membrane protein</topology>
    </subcellularLocation>
</comment>
<evidence type="ECO:0000313" key="12">
    <source>
        <dbReference type="Proteomes" id="UP000326287"/>
    </source>
</evidence>
<evidence type="ECO:0000256" key="5">
    <source>
        <dbReference type="ARBA" id="ARBA00022692"/>
    </source>
</evidence>
<dbReference type="InterPro" id="IPR003004">
    <property type="entry name" value="GspF/PilC"/>
</dbReference>
<proteinExistence type="inferred from homology"/>
<dbReference type="PRINTS" id="PR00812">
    <property type="entry name" value="BCTERIALGSPF"/>
</dbReference>
<evidence type="ECO:0000259" key="10">
    <source>
        <dbReference type="Pfam" id="PF00482"/>
    </source>
</evidence>
<organism evidence="11 12">
    <name type="scientific">Halioglobus maricola</name>
    <dbReference type="NCBI Taxonomy" id="2601894"/>
    <lineage>
        <taxon>Bacteria</taxon>
        <taxon>Pseudomonadati</taxon>
        <taxon>Pseudomonadota</taxon>
        <taxon>Gammaproteobacteria</taxon>
        <taxon>Cellvibrionales</taxon>
        <taxon>Halieaceae</taxon>
        <taxon>Halioglobus</taxon>
    </lineage>
</organism>
<dbReference type="AlphaFoldDB" id="A0A5P9NLL4"/>
<comment type="similarity">
    <text evidence="2">Belongs to the GSP F family.</text>
</comment>
<name>A0A5P9NLL4_9GAMM</name>
<dbReference type="PANTHER" id="PTHR30012">
    <property type="entry name" value="GENERAL SECRETION PATHWAY PROTEIN"/>
    <property type="match status" value="1"/>
</dbReference>
<evidence type="ECO:0000256" key="4">
    <source>
        <dbReference type="ARBA" id="ARBA00022519"/>
    </source>
</evidence>
<gene>
    <name evidence="11" type="ORF">EY643_14195</name>
</gene>
<dbReference type="PANTHER" id="PTHR30012:SF0">
    <property type="entry name" value="TYPE II SECRETION SYSTEM PROTEIN F-RELATED"/>
    <property type="match status" value="1"/>
</dbReference>
<feature type="domain" description="Type II secretion system protein GspF" evidence="10">
    <location>
        <begin position="271"/>
        <end position="392"/>
    </location>
</feature>
<dbReference type="RefSeq" id="WP_153239853.1">
    <property type="nucleotide sequence ID" value="NZ_CP036422.1"/>
</dbReference>
<dbReference type="GO" id="GO:0005886">
    <property type="term" value="C:plasma membrane"/>
    <property type="evidence" value="ECO:0007669"/>
    <property type="project" value="UniProtKB-SubCell"/>
</dbReference>
<feature type="region of interest" description="Disordered" evidence="8">
    <location>
        <begin position="1"/>
        <end position="20"/>
    </location>
</feature>
<accession>A0A5P9NLL4</accession>
<evidence type="ECO:0000256" key="3">
    <source>
        <dbReference type="ARBA" id="ARBA00022475"/>
    </source>
</evidence>
<dbReference type="GO" id="GO:0015628">
    <property type="term" value="P:protein secretion by the type II secretion system"/>
    <property type="evidence" value="ECO:0007669"/>
    <property type="project" value="TreeGrafter"/>
</dbReference>
<evidence type="ECO:0000256" key="1">
    <source>
        <dbReference type="ARBA" id="ARBA00004429"/>
    </source>
</evidence>
<reference evidence="11 12" key="1">
    <citation type="submission" date="2019-02" db="EMBL/GenBank/DDBJ databases">
        <authorList>
            <person name="Li S.-H."/>
        </authorList>
    </citation>
    <scope>NUCLEOTIDE SEQUENCE [LARGE SCALE GENOMIC DNA]</scope>
    <source>
        <strain evidence="11 12">IMCC14385</strain>
    </source>
</reference>
<dbReference type="Proteomes" id="UP000326287">
    <property type="component" value="Chromosome"/>
</dbReference>
<keyword evidence="6 9" id="KW-1133">Transmembrane helix</keyword>
<sequence>MATFSYKAVGRDGKPHNGSVEADGMELASRQLRAQGLTLLKLEPGDKLASGGKKVVAKPPGRQEVLSMTTELAVLLRAGLPLDRALKVLIDMASLPQVEMLLQDLLKNVKGGKPLSAALEPHEHVFGSFYISMVRAGEASGQLSSVLDRLVEYLENAKANRDSVVSALIYPTILLVVAVLSVVLMLGFVVPQFEALFEDMGDALPLLTQWVLAGADFIKSWGWLLALVTVAGGIALRNWMASDAGKVAFDERLLKLPLAGGIIFEFEMSKFARTVGTLVGNGVSLLKAISIAIDTVDNRVMRDSLQVLPPAVKGGQRMSIALEESGKFTPMVIQMVRVGEESGSLDKMLLELAKVFDDHVQSGVKRGLALLEPLLILTMGFVIAIIIIAILMGIMSVNNLAI</sequence>